<dbReference type="Proteomes" id="UP001283361">
    <property type="component" value="Unassembled WGS sequence"/>
</dbReference>
<organism evidence="1 2">
    <name type="scientific">Elysia crispata</name>
    <name type="common">lettuce slug</name>
    <dbReference type="NCBI Taxonomy" id="231223"/>
    <lineage>
        <taxon>Eukaryota</taxon>
        <taxon>Metazoa</taxon>
        <taxon>Spiralia</taxon>
        <taxon>Lophotrochozoa</taxon>
        <taxon>Mollusca</taxon>
        <taxon>Gastropoda</taxon>
        <taxon>Heterobranchia</taxon>
        <taxon>Euthyneura</taxon>
        <taxon>Panpulmonata</taxon>
        <taxon>Sacoglossa</taxon>
        <taxon>Placobranchoidea</taxon>
        <taxon>Plakobranchidae</taxon>
        <taxon>Elysia</taxon>
    </lineage>
</organism>
<comment type="caution">
    <text evidence="1">The sequence shown here is derived from an EMBL/GenBank/DDBJ whole genome shotgun (WGS) entry which is preliminary data.</text>
</comment>
<evidence type="ECO:0000313" key="2">
    <source>
        <dbReference type="Proteomes" id="UP001283361"/>
    </source>
</evidence>
<dbReference type="EMBL" id="JAWDGP010003693">
    <property type="protein sequence ID" value="KAK3771675.1"/>
    <property type="molecule type" value="Genomic_DNA"/>
</dbReference>
<protein>
    <submittedName>
        <fullName evidence="1">Uncharacterized protein</fullName>
    </submittedName>
</protein>
<accession>A0AAE1DJ33</accession>
<proteinExistence type="predicted"/>
<keyword evidence="2" id="KW-1185">Reference proteome</keyword>
<evidence type="ECO:0000313" key="1">
    <source>
        <dbReference type="EMBL" id="KAK3771675.1"/>
    </source>
</evidence>
<dbReference type="AlphaFoldDB" id="A0AAE1DJ33"/>
<gene>
    <name evidence="1" type="ORF">RRG08_047926</name>
</gene>
<reference evidence="1" key="1">
    <citation type="journal article" date="2023" name="G3 (Bethesda)">
        <title>A reference genome for the long-term kleptoplast-retaining sea slug Elysia crispata morphotype clarki.</title>
        <authorList>
            <person name="Eastman K.E."/>
            <person name="Pendleton A.L."/>
            <person name="Shaikh M.A."/>
            <person name="Suttiyut T."/>
            <person name="Ogas R."/>
            <person name="Tomko P."/>
            <person name="Gavelis G."/>
            <person name="Widhalm J.R."/>
            <person name="Wisecaver J.H."/>
        </authorList>
    </citation>
    <scope>NUCLEOTIDE SEQUENCE</scope>
    <source>
        <strain evidence="1">ECLA1</strain>
    </source>
</reference>
<name>A0AAE1DJ33_9GAST</name>
<sequence length="222" mass="24538">MTQGSFVSSCYGQIISSKLENCYVAILLQSAVSTNIRADARSSPSTYIKLRRKAISPIERPATAKIRTIIVERTSRSCFHLISALLFGKVILAAKMRAAPCDGYLQASNLQDMSLIKSETMTKSDPDLSQSFATVHYNYGHGSASSDHSPAYSLCTMRPALLTRPQRTSHPCLTSVAVVFTFSFSRPHARFPTPHRLLDLLQELRLYLACEVHQVITVNVDA</sequence>